<dbReference type="RefSeq" id="WP_158355672.1">
    <property type="nucleotide sequence ID" value="NZ_JAHQCX010000010.1"/>
</dbReference>
<feature type="domain" description="HTH araC/xylS-type" evidence="4">
    <location>
        <begin position="9"/>
        <end position="108"/>
    </location>
</feature>
<dbReference type="PANTHER" id="PTHR47504:SF5">
    <property type="entry name" value="RIGHT ORIGIN-BINDING PROTEIN"/>
    <property type="match status" value="1"/>
</dbReference>
<keyword evidence="1" id="KW-0805">Transcription regulation</keyword>
<dbReference type="PROSITE" id="PS00041">
    <property type="entry name" value="HTH_ARAC_FAMILY_1"/>
    <property type="match status" value="1"/>
</dbReference>
<dbReference type="Proteomes" id="UP001314681">
    <property type="component" value="Unassembled WGS sequence"/>
</dbReference>
<dbReference type="Gene3D" id="1.10.10.60">
    <property type="entry name" value="Homeodomain-like"/>
    <property type="match status" value="2"/>
</dbReference>
<evidence type="ECO:0000259" key="4">
    <source>
        <dbReference type="PROSITE" id="PS01124"/>
    </source>
</evidence>
<dbReference type="InterPro" id="IPR050959">
    <property type="entry name" value="MarA-like"/>
</dbReference>
<sequence length="290" mass="33929">MKNNLQEIEGILDFIEKHLFDERLDLDSISAESGYSKYHLHRMFAAVVGFPIHNYIQRRRLTEAARLLVATDRPILEIALCSGYDSQRSFSRGFKNLYKDSPAVFRKRKDFLPLQLKYDVQRREELRADRIQDVKIINSGQIKLVGYRESTKKGFRVIGKCWRILHKNKSKICSRTDPAYLIGIDDYSSQEQSCENPDFNYIAAAQVDTFTRIPEGMRCFTLPPSTYVVFSFRGKTEDSFQPIVEYIYQEWFPHSTCHFNENNRYDLVKYGEAADENGLSDIQFWVPIRS</sequence>
<dbReference type="EMBL" id="JAHQCX010000010">
    <property type="protein sequence ID" value="MBU9727249.1"/>
    <property type="molecule type" value="Genomic_DNA"/>
</dbReference>
<comment type="caution">
    <text evidence="5">The sequence shown here is derived from an EMBL/GenBank/DDBJ whole genome shotgun (WGS) entry which is preliminary data.</text>
</comment>
<evidence type="ECO:0000256" key="3">
    <source>
        <dbReference type="ARBA" id="ARBA00023163"/>
    </source>
</evidence>
<gene>
    <name evidence="5" type="ORF">KTH90_14620</name>
</gene>
<name>A0ABS6K9S4_9FIRM</name>
<dbReference type="SMART" id="SM00342">
    <property type="entry name" value="HTH_ARAC"/>
    <property type="match status" value="1"/>
</dbReference>
<protein>
    <submittedName>
        <fullName evidence="5">Helix-turn-helix domain-containing protein</fullName>
    </submittedName>
</protein>
<evidence type="ECO:0000256" key="2">
    <source>
        <dbReference type="ARBA" id="ARBA00023125"/>
    </source>
</evidence>
<reference evidence="5 6" key="1">
    <citation type="submission" date="2021-06" db="EMBL/GenBank/DDBJ databases">
        <title>Description of novel taxa of the family Lachnospiraceae.</title>
        <authorList>
            <person name="Chaplin A.V."/>
            <person name="Sokolova S.R."/>
            <person name="Pikina A.P."/>
            <person name="Korzhanova M."/>
            <person name="Belova V."/>
            <person name="Korostin D."/>
            <person name="Efimov B.A."/>
        </authorList>
    </citation>
    <scope>NUCLEOTIDE SEQUENCE [LARGE SCALE GENOMIC DNA]</scope>
    <source>
        <strain evidence="5 6">ASD4241</strain>
    </source>
</reference>
<dbReference type="InterPro" id="IPR029441">
    <property type="entry name" value="Cass2"/>
</dbReference>
<keyword evidence="2" id="KW-0238">DNA-binding</keyword>
<evidence type="ECO:0000256" key="1">
    <source>
        <dbReference type="ARBA" id="ARBA00023015"/>
    </source>
</evidence>
<proteinExistence type="predicted"/>
<dbReference type="SUPFAM" id="SSF46689">
    <property type="entry name" value="Homeodomain-like"/>
    <property type="match status" value="2"/>
</dbReference>
<dbReference type="SMART" id="SM00871">
    <property type="entry name" value="AraC_E_bind"/>
    <property type="match status" value="1"/>
</dbReference>
<dbReference type="InterPro" id="IPR018062">
    <property type="entry name" value="HTH_AraC-typ_CS"/>
</dbReference>
<dbReference type="InterPro" id="IPR018060">
    <property type="entry name" value="HTH_AraC"/>
</dbReference>
<dbReference type="InterPro" id="IPR011256">
    <property type="entry name" value="Reg_factor_effector_dom_sf"/>
</dbReference>
<dbReference type="InterPro" id="IPR009057">
    <property type="entry name" value="Homeodomain-like_sf"/>
</dbReference>
<dbReference type="InterPro" id="IPR010499">
    <property type="entry name" value="AraC_E-bd"/>
</dbReference>
<dbReference type="PROSITE" id="PS01124">
    <property type="entry name" value="HTH_ARAC_FAMILY_2"/>
    <property type="match status" value="1"/>
</dbReference>
<organism evidence="5 6">
    <name type="scientific">Diplocloster modestus</name>
    <dbReference type="NCBI Taxonomy" id="2850322"/>
    <lineage>
        <taxon>Bacteria</taxon>
        <taxon>Bacillati</taxon>
        <taxon>Bacillota</taxon>
        <taxon>Clostridia</taxon>
        <taxon>Lachnospirales</taxon>
        <taxon>Lachnospiraceae</taxon>
        <taxon>Diplocloster</taxon>
    </lineage>
</organism>
<dbReference type="Pfam" id="PF12833">
    <property type="entry name" value="HTH_18"/>
    <property type="match status" value="1"/>
</dbReference>
<dbReference type="PANTHER" id="PTHR47504">
    <property type="entry name" value="RIGHT ORIGIN-BINDING PROTEIN"/>
    <property type="match status" value="1"/>
</dbReference>
<evidence type="ECO:0000313" key="6">
    <source>
        <dbReference type="Proteomes" id="UP001314681"/>
    </source>
</evidence>
<dbReference type="SUPFAM" id="SSF55136">
    <property type="entry name" value="Probable bacterial effector-binding domain"/>
    <property type="match status" value="1"/>
</dbReference>
<evidence type="ECO:0000313" key="5">
    <source>
        <dbReference type="EMBL" id="MBU9727249.1"/>
    </source>
</evidence>
<dbReference type="Pfam" id="PF14526">
    <property type="entry name" value="Cass2"/>
    <property type="match status" value="1"/>
</dbReference>
<accession>A0ABS6K9S4</accession>
<dbReference type="Gene3D" id="3.20.80.10">
    <property type="entry name" value="Regulatory factor, effector binding domain"/>
    <property type="match status" value="1"/>
</dbReference>
<keyword evidence="6" id="KW-1185">Reference proteome</keyword>
<keyword evidence="3" id="KW-0804">Transcription</keyword>